<accession>A0A810Q9G2</accession>
<dbReference type="Proteomes" id="UP000679848">
    <property type="component" value="Chromosome"/>
</dbReference>
<feature type="transmembrane region" description="Helical" evidence="7">
    <location>
        <begin position="87"/>
        <end position="106"/>
    </location>
</feature>
<evidence type="ECO:0000256" key="6">
    <source>
        <dbReference type="ARBA" id="ARBA00023136"/>
    </source>
</evidence>
<dbReference type="InterPro" id="IPR049177">
    <property type="entry name" value="MgtC_SapB_SrpB_YhiD_N"/>
</dbReference>
<organism evidence="9 10">
    <name type="scientific">Pusillibacter faecalis</name>
    <dbReference type="NCBI Taxonomy" id="2714358"/>
    <lineage>
        <taxon>Bacteria</taxon>
        <taxon>Bacillati</taxon>
        <taxon>Bacillota</taxon>
        <taxon>Clostridia</taxon>
        <taxon>Eubacteriales</taxon>
        <taxon>Oscillospiraceae</taxon>
        <taxon>Pusillibacter</taxon>
    </lineage>
</organism>
<reference evidence="9" key="1">
    <citation type="submission" date="2020-09" db="EMBL/GenBank/DDBJ databases">
        <title>New species isolated from human feces.</title>
        <authorList>
            <person name="Kitahara M."/>
            <person name="Shigeno Y."/>
            <person name="Shime M."/>
            <person name="Matsumoto Y."/>
            <person name="Nakamura S."/>
            <person name="Motooka D."/>
            <person name="Fukuoka S."/>
            <person name="Nishikawa H."/>
            <person name="Benno Y."/>
        </authorList>
    </citation>
    <scope>NUCLEOTIDE SEQUENCE</scope>
    <source>
        <strain evidence="9">MM59</strain>
    </source>
</reference>
<dbReference type="AlphaFoldDB" id="A0A810Q9G2"/>
<sequence length="241" mass="26171">MIKALDYLRELNILSLALRLLLAMLLGGAIGFERGRKGRAAGFRTYMLVCLGATLTGILSQYLFVMVSTSWADVAAEVGRKVDVSRFGAKAIGGVGFLGAGTILITGRQKVQGLTTAAGLWASACMGLAIGAGFYECVVIAFILIFLCMRFLPVLERIAVENARNMNFYVEFSSLEDVSDIINCIKAQGAQIYGVEIDHGKPEHIERPSAVFSIRLNQKIHHEQVLASIAELETVITLDEI</sequence>
<keyword evidence="5 7" id="KW-1133">Transmembrane helix</keyword>
<dbReference type="PANTHER" id="PTHR33778">
    <property type="entry name" value="PROTEIN MGTC"/>
    <property type="match status" value="1"/>
</dbReference>
<dbReference type="RefSeq" id="WP_187031315.1">
    <property type="nucleotide sequence ID" value="NZ_AP023420.1"/>
</dbReference>
<gene>
    <name evidence="9" type="primary">mgtC_1</name>
    <name evidence="9" type="ORF">MM59RIKEN_02110</name>
</gene>
<evidence type="ECO:0000256" key="4">
    <source>
        <dbReference type="ARBA" id="ARBA00022692"/>
    </source>
</evidence>
<dbReference type="Pfam" id="PF02308">
    <property type="entry name" value="MgtC"/>
    <property type="match status" value="1"/>
</dbReference>
<evidence type="ECO:0000256" key="3">
    <source>
        <dbReference type="ARBA" id="ARBA00022475"/>
    </source>
</evidence>
<dbReference type="PRINTS" id="PR01837">
    <property type="entry name" value="MGTCSAPBPROT"/>
</dbReference>
<keyword evidence="3" id="KW-1003">Cell membrane</keyword>
<evidence type="ECO:0000256" key="2">
    <source>
        <dbReference type="ARBA" id="ARBA00009298"/>
    </source>
</evidence>
<dbReference type="PANTHER" id="PTHR33778:SF1">
    <property type="entry name" value="MAGNESIUM TRANSPORTER YHID-RELATED"/>
    <property type="match status" value="1"/>
</dbReference>
<feature type="transmembrane region" description="Helical" evidence="7">
    <location>
        <begin position="45"/>
        <end position="67"/>
    </location>
</feature>
<dbReference type="KEGG" id="pfaa:MM59RIKEN_02110"/>
<evidence type="ECO:0000256" key="5">
    <source>
        <dbReference type="ARBA" id="ARBA00022989"/>
    </source>
</evidence>
<evidence type="ECO:0000256" key="7">
    <source>
        <dbReference type="SAM" id="Phobius"/>
    </source>
</evidence>
<evidence type="ECO:0000259" key="8">
    <source>
        <dbReference type="Pfam" id="PF02308"/>
    </source>
</evidence>
<keyword evidence="6 7" id="KW-0472">Membrane</keyword>
<dbReference type="InterPro" id="IPR003416">
    <property type="entry name" value="MgtC/SapB/SrpB/YhiD_fam"/>
</dbReference>
<comment type="subcellular location">
    <subcellularLocation>
        <location evidence="1">Cell membrane</location>
        <topology evidence="1">Multi-pass membrane protein</topology>
    </subcellularLocation>
</comment>
<name>A0A810Q9G2_9FIRM</name>
<evidence type="ECO:0000313" key="9">
    <source>
        <dbReference type="EMBL" id="BCK82892.1"/>
    </source>
</evidence>
<protein>
    <submittedName>
        <fullName evidence="9">Magnesium transporter</fullName>
    </submittedName>
</protein>
<evidence type="ECO:0000313" key="10">
    <source>
        <dbReference type="Proteomes" id="UP000679848"/>
    </source>
</evidence>
<feature type="transmembrane region" description="Helical" evidence="7">
    <location>
        <begin position="118"/>
        <end position="147"/>
    </location>
</feature>
<proteinExistence type="inferred from homology"/>
<feature type="transmembrane region" description="Helical" evidence="7">
    <location>
        <begin position="12"/>
        <end position="33"/>
    </location>
</feature>
<keyword evidence="4 7" id="KW-0812">Transmembrane</keyword>
<feature type="domain" description="MgtC/SapB/SrpB/YhiD N-terminal" evidence="8">
    <location>
        <begin position="20"/>
        <end position="157"/>
    </location>
</feature>
<evidence type="ECO:0000256" key="1">
    <source>
        <dbReference type="ARBA" id="ARBA00004651"/>
    </source>
</evidence>
<comment type="similarity">
    <text evidence="2">Belongs to the MgtC/SapB family.</text>
</comment>
<dbReference type="GO" id="GO:0005886">
    <property type="term" value="C:plasma membrane"/>
    <property type="evidence" value="ECO:0007669"/>
    <property type="project" value="UniProtKB-SubCell"/>
</dbReference>
<dbReference type="EMBL" id="AP023420">
    <property type="protein sequence ID" value="BCK82892.1"/>
    <property type="molecule type" value="Genomic_DNA"/>
</dbReference>
<keyword evidence="10" id="KW-1185">Reference proteome</keyword>